<accession>M5RNL3</accession>
<protein>
    <submittedName>
        <fullName evidence="3">Phage tail collar domain-containing protein</fullName>
    </submittedName>
</protein>
<dbReference type="Gene3D" id="3.90.1340.10">
    <property type="entry name" value="Phage tail collar domain"/>
    <property type="match status" value="1"/>
</dbReference>
<dbReference type="OrthoDB" id="9810174at2"/>
<keyword evidence="4" id="KW-1185">Reference proteome</keyword>
<dbReference type="SUPFAM" id="SSF88874">
    <property type="entry name" value="Receptor-binding domain of short tail fibre protein gp12"/>
    <property type="match status" value="1"/>
</dbReference>
<proteinExistence type="predicted"/>
<evidence type="ECO:0000259" key="2">
    <source>
        <dbReference type="Pfam" id="PF07484"/>
    </source>
</evidence>
<reference evidence="3 4" key="1">
    <citation type="journal article" date="2013" name="Mar. Genomics">
        <title>Expression of sulfatases in Rhodopirellula baltica and the diversity of sulfatases in the genus Rhodopirellula.</title>
        <authorList>
            <person name="Wegner C.E."/>
            <person name="Richter-Heitmann T."/>
            <person name="Klindworth A."/>
            <person name="Klockow C."/>
            <person name="Richter M."/>
            <person name="Achstetter T."/>
            <person name="Glockner F.O."/>
            <person name="Harder J."/>
        </authorList>
    </citation>
    <scope>NUCLEOTIDE SEQUENCE [LARGE SCALE GENOMIC DNA]</scope>
    <source>
        <strain evidence="3 4">SM1</strain>
    </source>
</reference>
<evidence type="ECO:0000256" key="1">
    <source>
        <dbReference type="SAM" id="MobiDB-lite"/>
    </source>
</evidence>
<name>M5RNL3_9BACT</name>
<dbReference type="InterPro" id="IPR037053">
    <property type="entry name" value="Phage_tail_collar_dom_sf"/>
</dbReference>
<evidence type="ECO:0000313" key="3">
    <source>
        <dbReference type="EMBL" id="EMI20781.1"/>
    </source>
</evidence>
<evidence type="ECO:0000313" key="4">
    <source>
        <dbReference type="Proteomes" id="UP000011991"/>
    </source>
</evidence>
<dbReference type="EMBL" id="ANOG01000323">
    <property type="protein sequence ID" value="EMI20781.1"/>
    <property type="molecule type" value="Genomic_DNA"/>
</dbReference>
<feature type="compositionally biased region" description="Polar residues" evidence="1">
    <location>
        <begin position="71"/>
        <end position="95"/>
    </location>
</feature>
<gene>
    <name evidence="3" type="ORF">RMSM_02294</name>
</gene>
<feature type="region of interest" description="Disordered" evidence="1">
    <location>
        <begin position="68"/>
        <end position="124"/>
    </location>
</feature>
<feature type="domain" description="Phage tail collar" evidence="2">
    <location>
        <begin position="8"/>
        <end position="63"/>
    </location>
</feature>
<dbReference type="InterPro" id="IPR011083">
    <property type="entry name" value="Phage_tail_collar_dom"/>
</dbReference>
<dbReference type="AlphaFoldDB" id="M5RNL3"/>
<dbReference type="PATRIC" id="fig|1265738.3.peg.2301"/>
<organism evidence="3 4">
    <name type="scientific">Rhodopirellula maiorica SM1</name>
    <dbReference type="NCBI Taxonomy" id="1265738"/>
    <lineage>
        <taxon>Bacteria</taxon>
        <taxon>Pseudomonadati</taxon>
        <taxon>Planctomycetota</taxon>
        <taxon>Planctomycetia</taxon>
        <taxon>Pirellulales</taxon>
        <taxon>Pirellulaceae</taxon>
        <taxon>Novipirellula</taxon>
    </lineage>
</organism>
<comment type="caution">
    <text evidence="3">The sequence shown here is derived from an EMBL/GenBank/DDBJ whole genome shotgun (WGS) entry which is preliminary data.</text>
</comment>
<dbReference type="Proteomes" id="UP000011991">
    <property type="component" value="Unassembled WGS sequence"/>
</dbReference>
<sequence length="175" mass="18000">MSEPFIAEIKIFAGNFAPRGYAFCDGQLLNISQNTALFSLIGTMYGGDGRSTMGLPNLKARVPVHVGNGPGLSSRSQGSTGGTPTVTLTEAQTPPHTHGLFGTNEDTDEEGETTAAGNLTGKPGGADGIYAPSGNNVQMADALSTVGTSGPHDNQMPVLVLNYIIALTGTYPSRS</sequence>
<dbReference type="Pfam" id="PF07484">
    <property type="entry name" value="Collar"/>
    <property type="match status" value="1"/>
</dbReference>
<dbReference type="RefSeq" id="WP_008695178.1">
    <property type="nucleotide sequence ID" value="NZ_ANOG01000323.1"/>
</dbReference>